<evidence type="ECO:0000313" key="3">
    <source>
        <dbReference type="Proteomes" id="UP001064087"/>
    </source>
</evidence>
<gene>
    <name evidence="2" type="ORF">N7U68_05160</name>
</gene>
<evidence type="ECO:0000259" key="1">
    <source>
        <dbReference type="Pfam" id="PF05099"/>
    </source>
</evidence>
<feature type="domain" description="Co-chaperone DjlA N-terminal" evidence="1">
    <location>
        <begin position="23"/>
        <end position="140"/>
    </location>
</feature>
<protein>
    <submittedName>
        <fullName evidence="2">TerB family tellurite resistance protein</fullName>
    </submittedName>
</protein>
<evidence type="ECO:0000313" key="2">
    <source>
        <dbReference type="EMBL" id="UXX84046.1"/>
    </source>
</evidence>
<dbReference type="Gene3D" id="1.10.3680.10">
    <property type="entry name" value="TerB-like"/>
    <property type="match status" value="1"/>
</dbReference>
<organism evidence="2 3">
    <name type="scientific">Roseovarius pelagicus</name>
    <dbReference type="NCBI Taxonomy" id="2980108"/>
    <lineage>
        <taxon>Bacteria</taxon>
        <taxon>Pseudomonadati</taxon>
        <taxon>Pseudomonadota</taxon>
        <taxon>Alphaproteobacteria</taxon>
        <taxon>Rhodobacterales</taxon>
        <taxon>Roseobacteraceae</taxon>
        <taxon>Roseovarius</taxon>
    </lineage>
</organism>
<keyword evidence="3" id="KW-1185">Reference proteome</keyword>
<dbReference type="Pfam" id="PF05099">
    <property type="entry name" value="TerB"/>
    <property type="match status" value="1"/>
</dbReference>
<reference evidence="2" key="1">
    <citation type="submission" date="2022-10" db="EMBL/GenBank/DDBJ databases">
        <title>Roseovarius pelagicus sp. nov., isolated from Arctic seawater.</title>
        <authorList>
            <person name="Hong Y.W."/>
            <person name="Hwang C.Y."/>
        </authorList>
    </citation>
    <scope>NUCLEOTIDE SEQUENCE</scope>
    <source>
        <strain evidence="2">HL-MP18</strain>
    </source>
</reference>
<dbReference type="InterPro" id="IPR007791">
    <property type="entry name" value="DjlA_N"/>
</dbReference>
<name>A0ABY6DD28_9RHOB</name>
<proteinExistence type="predicted"/>
<dbReference type="Proteomes" id="UP001064087">
    <property type="component" value="Chromosome"/>
</dbReference>
<dbReference type="CDD" id="cd07313">
    <property type="entry name" value="terB_like_2"/>
    <property type="match status" value="1"/>
</dbReference>
<dbReference type="SUPFAM" id="SSF158682">
    <property type="entry name" value="TerB-like"/>
    <property type="match status" value="1"/>
</dbReference>
<accession>A0ABY6DD28</accession>
<dbReference type="EMBL" id="CP106738">
    <property type="protein sequence ID" value="UXX84046.1"/>
    <property type="molecule type" value="Genomic_DNA"/>
</dbReference>
<dbReference type="RefSeq" id="WP_165191841.1">
    <property type="nucleotide sequence ID" value="NZ_CP106738.1"/>
</dbReference>
<dbReference type="InterPro" id="IPR029024">
    <property type="entry name" value="TerB-like"/>
</dbReference>
<sequence length="145" mass="15917">MLTRILNLFKGHEPDPLPEPDARLALGALMVRVAKSDSDYRFEEISLIDRLLAQMNGLNPVEAAKMRATCEKIEAAAPGTKKFALLIRETVSFEARLEAHEALWQVMLADGDSNDAELAVVTQVREALGLTEADCDEARARVAAK</sequence>